<proteinExistence type="predicted"/>
<dbReference type="Proteomes" id="UP000588604">
    <property type="component" value="Unassembled WGS sequence"/>
</dbReference>
<feature type="transmembrane region" description="Helical" evidence="1">
    <location>
        <begin position="6"/>
        <end position="25"/>
    </location>
</feature>
<keyword evidence="1" id="KW-0472">Membrane</keyword>
<dbReference type="EMBL" id="JACIJO010000002">
    <property type="protein sequence ID" value="MBB6326788.1"/>
    <property type="molecule type" value="Genomic_DNA"/>
</dbReference>
<evidence type="ECO:0000313" key="3">
    <source>
        <dbReference type="Proteomes" id="UP000588604"/>
    </source>
</evidence>
<keyword evidence="1" id="KW-1133">Transmembrane helix</keyword>
<comment type="caution">
    <text evidence="2">The sequence shown here is derived from an EMBL/GenBank/DDBJ whole genome shotgun (WGS) entry which is preliminary data.</text>
</comment>
<sequence>MATFFYLLVVALIFLFLVFLFVIVFKKGADVLKGIFSRDKKIEN</sequence>
<accession>A0A841MW05</accession>
<keyword evidence="3" id="KW-1185">Reference proteome</keyword>
<evidence type="ECO:0000256" key="1">
    <source>
        <dbReference type="SAM" id="Phobius"/>
    </source>
</evidence>
<reference evidence="2 3" key="1">
    <citation type="submission" date="2020-08" db="EMBL/GenBank/DDBJ databases">
        <title>Genomic Encyclopedia of Type Strains, Phase IV (KMG-IV): sequencing the most valuable type-strain genomes for metagenomic binning, comparative biology and taxonomic classification.</title>
        <authorList>
            <person name="Goeker M."/>
        </authorList>
    </citation>
    <scope>NUCLEOTIDE SEQUENCE [LARGE SCALE GENOMIC DNA]</scope>
    <source>
        <strain evidence="2 3">DSM 102044</strain>
    </source>
</reference>
<protein>
    <submittedName>
        <fullName evidence="2">Uncharacterized protein</fullName>
    </submittedName>
</protein>
<name>A0A841MW05_9BACT</name>
<gene>
    <name evidence="2" type="ORF">FHS59_002416</name>
</gene>
<organism evidence="2 3">
    <name type="scientific">Algoriphagus iocasae</name>
    <dbReference type="NCBI Taxonomy" id="1836499"/>
    <lineage>
        <taxon>Bacteria</taxon>
        <taxon>Pseudomonadati</taxon>
        <taxon>Bacteroidota</taxon>
        <taxon>Cytophagia</taxon>
        <taxon>Cytophagales</taxon>
        <taxon>Cyclobacteriaceae</taxon>
        <taxon>Algoriphagus</taxon>
    </lineage>
</organism>
<dbReference type="AlphaFoldDB" id="A0A841MW05"/>
<evidence type="ECO:0000313" key="2">
    <source>
        <dbReference type="EMBL" id="MBB6326788.1"/>
    </source>
</evidence>
<keyword evidence="1" id="KW-0812">Transmembrane</keyword>